<dbReference type="Pfam" id="PF25954">
    <property type="entry name" value="Beta-barrel_RND_2"/>
    <property type="match status" value="1"/>
</dbReference>
<reference evidence="7" key="1">
    <citation type="submission" date="2023-07" db="EMBL/GenBank/DDBJ databases">
        <title>Genomic Encyclopedia of Type Strains, Phase IV (KMG-IV): sequencing the most valuable type-strain genomes for metagenomic binning, comparative biology and taxonomic classification.</title>
        <authorList>
            <person name="Goeker M."/>
        </authorList>
    </citation>
    <scope>NUCLEOTIDE SEQUENCE</scope>
    <source>
        <strain evidence="7">DSM 21202</strain>
    </source>
</reference>
<evidence type="ECO:0000259" key="4">
    <source>
        <dbReference type="Pfam" id="PF25917"/>
    </source>
</evidence>
<feature type="coiled-coil region" evidence="2">
    <location>
        <begin position="111"/>
        <end position="165"/>
    </location>
</feature>
<keyword evidence="8" id="KW-1185">Reference proteome</keyword>
<comment type="caution">
    <text evidence="7">The sequence shown here is derived from an EMBL/GenBank/DDBJ whole genome shotgun (WGS) entry which is preliminary data.</text>
</comment>
<dbReference type="Pfam" id="PF25989">
    <property type="entry name" value="YknX_C"/>
    <property type="match status" value="1"/>
</dbReference>
<dbReference type="GO" id="GO:0015562">
    <property type="term" value="F:efflux transmembrane transporter activity"/>
    <property type="evidence" value="ECO:0007669"/>
    <property type="project" value="TreeGrafter"/>
</dbReference>
<name>A0AAE4ATB3_9HYPH</name>
<dbReference type="NCBIfam" id="TIGR01730">
    <property type="entry name" value="RND_mfp"/>
    <property type="match status" value="1"/>
</dbReference>
<gene>
    <name evidence="7" type="ORF">J2S73_002402</name>
</gene>
<evidence type="ECO:0000259" key="5">
    <source>
        <dbReference type="Pfam" id="PF25954"/>
    </source>
</evidence>
<accession>A0AAE4ATB3</accession>
<evidence type="ECO:0000313" key="7">
    <source>
        <dbReference type="EMBL" id="MDQ0315945.1"/>
    </source>
</evidence>
<feature type="compositionally biased region" description="Low complexity" evidence="3">
    <location>
        <begin position="355"/>
        <end position="367"/>
    </location>
</feature>
<protein>
    <submittedName>
        <fullName evidence="7">Membrane fusion protein (Multidrug efflux system)</fullName>
    </submittedName>
</protein>
<evidence type="ECO:0000256" key="2">
    <source>
        <dbReference type="SAM" id="Coils"/>
    </source>
</evidence>
<proteinExistence type="inferred from homology"/>
<dbReference type="Gene3D" id="2.40.420.20">
    <property type="match status" value="1"/>
</dbReference>
<dbReference type="RefSeq" id="WP_306885773.1">
    <property type="nucleotide sequence ID" value="NZ_JAUSUL010000002.1"/>
</dbReference>
<organism evidence="7 8">
    <name type="scientific">Amorphus orientalis</name>
    <dbReference type="NCBI Taxonomy" id="649198"/>
    <lineage>
        <taxon>Bacteria</taxon>
        <taxon>Pseudomonadati</taxon>
        <taxon>Pseudomonadota</taxon>
        <taxon>Alphaproteobacteria</taxon>
        <taxon>Hyphomicrobiales</taxon>
        <taxon>Amorphaceae</taxon>
        <taxon>Amorphus</taxon>
    </lineage>
</organism>
<evidence type="ECO:0000256" key="3">
    <source>
        <dbReference type="SAM" id="MobiDB-lite"/>
    </source>
</evidence>
<dbReference type="Pfam" id="PF25917">
    <property type="entry name" value="BSH_RND"/>
    <property type="match status" value="1"/>
</dbReference>
<dbReference type="PANTHER" id="PTHR30469:SF11">
    <property type="entry name" value="BLL4320 PROTEIN"/>
    <property type="match status" value="1"/>
</dbReference>
<dbReference type="Gene3D" id="1.10.287.470">
    <property type="entry name" value="Helix hairpin bin"/>
    <property type="match status" value="1"/>
</dbReference>
<dbReference type="InterPro" id="IPR006143">
    <property type="entry name" value="RND_pump_MFP"/>
</dbReference>
<dbReference type="PANTHER" id="PTHR30469">
    <property type="entry name" value="MULTIDRUG RESISTANCE PROTEIN MDTA"/>
    <property type="match status" value="1"/>
</dbReference>
<dbReference type="InterPro" id="IPR058792">
    <property type="entry name" value="Beta-barrel_RND_2"/>
</dbReference>
<feature type="domain" description="Multidrug resistance protein MdtA-like barrel-sandwich hybrid" evidence="4">
    <location>
        <begin position="74"/>
        <end position="193"/>
    </location>
</feature>
<dbReference type="SUPFAM" id="SSF111369">
    <property type="entry name" value="HlyD-like secretion proteins"/>
    <property type="match status" value="1"/>
</dbReference>
<dbReference type="GO" id="GO:1990281">
    <property type="term" value="C:efflux pump complex"/>
    <property type="evidence" value="ECO:0007669"/>
    <property type="project" value="TreeGrafter"/>
</dbReference>
<dbReference type="InterPro" id="IPR058637">
    <property type="entry name" value="YknX-like_C"/>
</dbReference>
<comment type="similarity">
    <text evidence="1">Belongs to the membrane fusion protein (MFP) (TC 8.A.1) family.</text>
</comment>
<dbReference type="FunFam" id="2.40.30.170:FF:000010">
    <property type="entry name" value="Efflux RND transporter periplasmic adaptor subunit"/>
    <property type="match status" value="1"/>
</dbReference>
<dbReference type="Gene3D" id="2.40.30.170">
    <property type="match status" value="1"/>
</dbReference>
<feature type="region of interest" description="Disordered" evidence="3">
    <location>
        <begin position="354"/>
        <end position="376"/>
    </location>
</feature>
<feature type="domain" description="YknX-like C-terminal permuted SH3-like" evidence="6">
    <location>
        <begin position="286"/>
        <end position="353"/>
    </location>
</feature>
<sequence length="376" mass="40140">MGVFRQVLIVAVLAGLSLAGYEAYRTYGLPGQEAANGQGGGPPQRAVSVEVAPADVATLTRQVEAVGTTRALRSIDIVPSAEGRITALQVQAGQEVADNAVIATIDDEIETATLSEAKASLEEKTQALERARTLIRSNTISQANLEQLRSEFAIAEAALARAERRLADRTVRAPFSGVVGILSVDLGARVDTDTVLTTLDDLSEVEIEFRLPETVYGQISQDQKVEATSAAFPDREFAGRVVAIDSRIDQASRSFRVRARIPNPDRTLPVGMFMRLDLSLTSREGVVVPEEALLVQGPATYLFVVEDGTAHRRKVETGKRQDGTVEITDGVDAGALVVSRGIQSLRDGAPVRVLNDPADASASPNAAEVRSEGKRT</sequence>
<dbReference type="AlphaFoldDB" id="A0AAE4ATB3"/>
<dbReference type="Gene3D" id="2.40.50.100">
    <property type="match status" value="1"/>
</dbReference>
<feature type="domain" description="CusB-like beta-barrel" evidence="5">
    <location>
        <begin position="207"/>
        <end position="279"/>
    </location>
</feature>
<keyword evidence="2" id="KW-0175">Coiled coil</keyword>
<evidence type="ECO:0000313" key="8">
    <source>
        <dbReference type="Proteomes" id="UP001229244"/>
    </source>
</evidence>
<dbReference type="EMBL" id="JAUSUL010000002">
    <property type="protein sequence ID" value="MDQ0315945.1"/>
    <property type="molecule type" value="Genomic_DNA"/>
</dbReference>
<dbReference type="Proteomes" id="UP001229244">
    <property type="component" value="Unassembled WGS sequence"/>
</dbReference>
<dbReference type="InterPro" id="IPR058625">
    <property type="entry name" value="MdtA-like_BSH"/>
</dbReference>
<evidence type="ECO:0000259" key="6">
    <source>
        <dbReference type="Pfam" id="PF25989"/>
    </source>
</evidence>
<evidence type="ECO:0000256" key="1">
    <source>
        <dbReference type="ARBA" id="ARBA00009477"/>
    </source>
</evidence>